<dbReference type="InterPro" id="IPR020841">
    <property type="entry name" value="PKS_Beta-ketoAc_synthase_dom"/>
</dbReference>
<feature type="compositionally biased region" description="Basic residues" evidence="8">
    <location>
        <begin position="99"/>
        <end position="125"/>
    </location>
</feature>
<dbReference type="InterPro" id="IPR001227">
    <property type="entry name" value="Ac_transferase_dom_sf"/>
</dbReference>
<gene>
    <name evidence="11" type="ORF">ACFP3R_29270</name>
</gene>
<dbReference type="InterPro" id="IPR016035">
    <property type="entry name" value="Acyl_Trfase/lysoPLipase"/>
</dbReference>
<dbReference type="Pfam" id="PF16197">
    <property type="entry name" value="KAsynt_C_assoc"/>
    <property type="match status" value="1"/>
</dbReference>
<dbReference type="PANTHER" id="PTHR43775:SF51">
    <property type="entry name" value="INACTIVE PHENOLPHTHIOCEROL SYNTHESIS POLYKETIDE SYNTHASE TYPE I PKS1-RELATED"/>
    <property type="match status" value="1"/>
</dbReference>
<keyword evidence="2" id="KW-0596">Phosphopantetheine</keyword>
<dbReference type="InterPro" id="IPR036299">
    <property type="entry name" value="Polyketide_synth_docking_sf"/>
</dbReference>
<comment type="caution">
    <text evidence="11">The sequence shown here is derived from an EMBL/GenBank/DDBJ whole genome shotgun (WGS) entry which is preliminary data.</text>
</comment>
<dbReference type="Pfam" id="PF00698">
    <property type="entry name" value="Acyl_transf_1"/>
    <property type="match status" value="1"/>
</dbReference>
<dbReference type="SMART" id="SM00827">
    <property type="entry name" value="PKS_AT"/>
    <property type="match status" value="1"/>
</dbReference>
<dbReference type="Pfam" id="PF00109">
    <property type="entry name" value="ketoacyl-synt"/>
    <property type="match status" value="1"/>
</dbReference>
<dbReference type="InterPro" id="IPR014030">
    <property type="entry name" value="Ketoacyl_synth_N"/>
</dbReference>
<keyword evidence="4" id="KW-0808">Transferase</keyword>
<evidence type="ECO:0000256" key="6">
    <source>
        <dbReference type="ARBA" id="ARBA00023268"/>
    </source>
</evidence>
<keyword evidence="3" id="KW-0597">Phosphoprotein</keyword>
<dbReference type="Pfam" id="PF02801">
    <property type="entry name" value="Ketoacyl-synt_C"/>
    <property type="match status" value="1"/>
</dbReference>
<dbReference type="EMBL" id="JBHSQO010000042">
    <property type="protein sequence ID" value="MFC6093382.1"/>
    <property type="molecule type" value="Genomic_DNA"/>
</dbReference>
<feature type="compositionally biased region" description="Basic and acidic residues" evidence="8">
    <location>
        <begin position="46"/>
        <end position="59"/>
    </location>
</feature>
<evidence type="ECO:0000313" key="12">
    <source>
        <dbReference type="Proteomes" id="UP001596220"/>
    </source>
</evidence>
<dbReference type="Pfam" id="PF18369">
    <property type="entry name" value="PKS_DE"/>
    <property type="match status" value="1"/>
</dbReference>
<keyword evidence="7" id="KW-0012">Acyltransferase</keyword>
<feature type="compositionally biased region" description="Basic residues" evidence="8">
    <location>
        <begin position="157"/>
        <end position="200"/>
    </location>
</feature>
<feature type="region of interest" description="Disordered" evidence="8">
    <location>
        <begin position="1"/>
        <end position="339"/>
    </location>
</feature>
<name>A0ABW1PF07_9PSEU</name>
<dbReference type="CDD" id="cd08952">
    <property type="entry name" value="KR_1_SDR_x"/>
    <property type="match status" value="1"/>
</dbReference>
<dbReference type="SUPFAM" id="SSF52151">
    <property type="entry name" value="FabD/lysophospholipase-like"/>
    <property type="match status" value="1"/>
</dbReference>
<feature type="compositionally biased region" description="Basic residues" evidence="8">
    <location>
        <begin position="390"/>
        <end position="402"/>
    </location>
</feature>
<evidence type="ECO:0000259" key="9">
    <source>
        <dbReference type="PROSITE" id="PS50075"/>
    </source>
</evidence>
<dbReference type="InterPro" id="IPR041618">
    <property type="entry name" value="PKS_DE"/>
</dbReference>
<feature type="compositionally biased region" description="Low complexity" evidence="8">
    <location>
        <begin position="77"/>
        <end position="94"/>
    </location>
</feature>
<dbReference type="InterPro" id="IPR015083">
    <property type="entry name" value="NorB/c/GfsB-D-like_docking"/>
</dbReference>
<evidence type="ECO:0000256" key="2">
    <source>
        <dbReference type="ARBA" id="ARBA00022450"/>
    </source>
</evidence>
<evidence type="ECO:0000256" key="7">
    <source>
        <dbReference type="ARBA" id="ARBA00023315"/>
    </source>
</evidence>
<dbReference type="Gene3D" id="3.40.50.720">
    <property type="entry name" value="NAD(P)-binding Rossmann-like Domain"/>
    <property type="match status" value="1"/>
</dbReference>
<dbReference type="Pfam" id="PF08990">
    <property type="entry name" value="Docking"/>
    <property type="match status" value="1"/>
</dbReference>
<dbReference type="SUPFAM" id="SSF53901">
    <property type="entry name" value="Thiolase-like"/>
    <property type="match status" value="1"/>
</dbReference>
<organism evidence="11 12">
    <name type="scientific">Saccharothrix lopnurensis</name>
    <dbReference type="NCBI Taxonomy" id="1670621"/>
    <lineage>
        <taxon>Bacteria</taxon>
        <taxon>Bacillati</taxon>
        <taxon>Actinomycetota</taxon>
        <taxon>Actinomycetes</taxon>
        <taxon>Pseudonocardiales</taxon>
        <taxon>Pseudonocardiaceae</taxon>
        <taxon>Saccharothrix</taxon>
    </lineage>
</organism>
<evidence type="ECO:0000256" key="8">
    <source>
        <dbReference type="SAM" id="MobiDB-lite"/>
    </source>
</evidence>
<feature type="compositionally biased region" description="Basic residues" evidence="8">
    <location>
        <begin position="32"/>
        <end position="44"/>
    </location>
</feature>
<evidence type="ECO:0000313" key="11">
    <source>
        <dbReference type="EMBL" id="MFC6093382.1"/>
    </source>
</evidence>
<feature type="region of interest" description="Disordered" evidence="8">
    <location>
        <begin position="357"/>
        <end position="651"/>
    </location>
</feature>
<accession>A0ABW1PF07</accession>
<dbReference type="PROSITE" id="PS52004">
    <property type="entry name" value="KS3_2"/>
    <property type="match status" value="1"/>
</dbReference>
<feature type="compositionally biased region" description="Basic and acidic residues" evidence="8">
    <location>
        <begin position="474"/>
        <end position="490"/>
    </location>
</feature>
<dbReference type="PANTHER" id="PTHR43775">
    <property type="entry name" value="FATTY ACID SYNTHASE"/>
    <property type="match status" value="1"/>
</dbReference>
<dbReference type="InterPro" id="IPR014043">
    <property type="entry name" value="Acyl_transferase_dom"/>
</dbReference>
<feature type="compositionally biased region" description="Basic residues" evidence="8">
    <location>
        <begin position="630"/>
        <end position="642"/>
    </location>
</feature>
<evidence type="ECO:0000256" key="5">
    <source>
        <dbReference type="ARBA" id="ARBA00023194"/>
    </source>
</evidence>
<dbReference type="SUPFAM" id="SSF55048">
    <property type="entry name" value="Probable ACP-binding domain of malonyl-CoA ACP transacylase"/>
    <property type="match status" value="1"/>
</dbReference>
<dbReference type="InterPro" id="IPR036736">
    <property type="entry name" value="ACP-like_sf"/>
</dbReference>
<dbReference type="Gene3D" id="1.10.1200.10">
    <property type="entry name" value="ACP-like"/>
    <property type="match status" value="1"/>
</dbReference>
<dbReference type="SMART" id="SM00823">
    <property type="entry name" value="PKS_PP"/>
    <property type="match status" value="1"/>
</dbReference>
<feature type="compositionally biased region" description="Basic residues" evidence="8">
    <location>
        <begin position="299"/>
        <end position="321"/>
    </location>
</feature>
<dbReference type="PROSITE" id="PS50075">
    <property type="entry name" value="CARRIER"/>
    <property type="match status" value="1"/>
</dbReference>
<keyword evidence="5" id="KW-0045">Antibiotic biosynthesis</keyword>
<dbReference type="InterPro" id="IPR016036">
    <property type="entry name" value="Malonyl_transacylase_ACP-bd"/>
</dbReference>
<dbReference type="Gene3D" id="3.40.366.10">
    <property type="entry name" value="Malonyl-Coenzyme A Acyl Carrier Protein, domain 2"/>
    <property type="match status" value="1"/>
</dbReference>
<dbReference type="NCBIfam" id="NF045894">
    <property type="entry name" value="PKS_plus_SDR"/>
    <property type="match status" value="1"/>
</dbReference>
<feature type="compositionally biased region" description="Low complexity" evidence="8">
    <location>
        <begin position="287"/>
        <end position="297"/>
    </location>
</feature>
<keyword evidence="12" id="KW-1185">Reference proteome</keyword>
<dbReference type="InterPro" id="IPR013968">
    <property type="entry name" value="PKS_KR"/>
</dbReference>
<evidence type="ECO:0000256" key="3">
    <source>
        <dbReference type="ARBA" id="ARBA00022553"/>
    </source>
</evidence>
<dbReference type="InterPro" id="IPR057326">
    <property type="entry name" value="KR_dom"/>
</dbReference>
<dbReference type="Pfam" id="PF08659">
    <property type="entry name" value="KR"/>
    <property type="match status" value="1"/>
</dbReference>
<feature type="compositionally biased region" description="Low complexity" evidence="8">
    <location>
        <begin position="1"/>
        <end position="13"/>
    </location>
</feature>
<feature type="compositionally biased region" description="Basic residues" evidence="8">
    <location>
        <begin position="576"/>
        <end position="600"/>
    </location>
</feature>
<feature type="compositionally biased region" description="Gly residues" evidence="8">
    <location>
        <begin position="18"/>
        <end position="27"/>
    </location>
</feature>
<dbReference type="InterPro" id="IPR050091">
    <property type="entry name" value="PKS_NRPS_Biosynth_Enz"/>
</dbReference>
<feature type="compositionally biased region" description="Basic residues" evidence="8">
    <location>
        <begin position="269"/>
        <end position="281"/>
    </location>
</feature>
<evidence type="ECO:0000256" key="1">
    <source>
        <dbReference type="ARBA" id="ARBA00001957"/>
    </source>
</evidence>
<dbReference type="InterPro" id="IPR014031">
    <property type="entry name" value="Ketoacyl_synth_C"/>
</dbReference>
<dbReference type="CDD" id="cd00833">
    <property type="entry name" value="PKS"/>
    <property type="match status" value="1"/>
</dbReference>
<dbReference type="SMART" id="SM00822">
    <property type="entry name" value="PKS_KR"/>
    <property type="match status" value="1"/>
</dbReference>
<dbReference type="SMART" id="SM00825">
    <property type="entry name" value="PKS_KS"/>
    <property type="match status" value="1"/>
</dbReference>
<dbReference type="Gene3D" id="3.40.47.10">
    <property type="match status" value="1"/>
</dbReference>
<feature type="compositionally biased region" description="Low complexity" evidence="8">
    <location>
        <begin position="441"/>
        <end position="455"/>
    </location>
</feature>
<dbReference type="InterPro" id="IPR006162">
    <property type="entry name" value="Ppantetheine_attach_site"/>
</dbReference>
<evidence type="ECO:0000256" key="4">
    <source>
        <dbReference type="ARBA" id="ARBA00022679"/>
    </source>
</evidence>
<dbReference type="SUPFAM" id="SSF101173">
    <property type="entry name" value="Docking domain B of the erythromycin polyketide synthase (DEBS)"/>
    <property type="match status" value="1"/>
</dbReference>
<feature type="domain" description="Ketosynthase family 3 (KS3)" evidence="10">
    <location>
        <begin position="683"/>
        <end position="1093"/>
    </location>
</feature>
<dbReference type="PROSITE" id="PS00012">
    <property type="entry name" value="PHOSPHOPANTETHEINE"/>
    <property type="match status" value="1"/>
</dbReference>
<keyword evidence="6" id="KW-0511">Multifunctional enzyme</keyword>
<dbReference type="InterPro" id="IPR036291">
    <property type="entry name" value="NAD(P)-bd_dom_sf"/>
</dbReference>
<sequence length="2256" mass="236325">MAVGARGAGPAVRHLARGGAGAGLRGRPGGRDRRRPGRARRGRGARGGDRARPGRDRGGGTRRPGRRRPGRRHPGRRAVPAGRGRAAAPAVGVAVERRGRVRGARAGPGRRGRDRAGVVRHRGRGGRGPVRPARRPAPDLPVGHRHGARPGPAAHLGRGRGPARRTRPHHRPAGARPARRRADRRRRGPGGRPAVRRLRPPARAGPGRAGRRRVAAARHGPGDRRHGRRRRAPGPLARRPGRRARGADLAARPGGPRRGRAVRGAGRQGRGRGLRRGRPRRPGGAAGLAARPAVGVPRGRGHAPRVRHRRRLPGRVRRGRPRQGGGRAVPGRAAGGPGAGRVRGVLLRCGGVGLGRPARLRRREHRGGLPGPAPPVPRPGGHLGGLGLVGRRRHGLRRRHRPAGPTGPRPDGPRARGLRAPGRAGPGRGAHRGRRRRLGEVRPGLRAVAAPAAAGHRARGAGRAARGHRAGRGRRPDRPDRAAVEPDRGRPARPAAGPGAGAGRGRARARERRRRGPGAGVQRVRLRLADGRGAAQRAGRGDRAAVARDPGLRPPQPDRAGRAAAAGARARDRRPGARRPRPAGGGGRRRPGRGRAHRSGRSAQDPAGAGHRRCAPRGRGERRRPAGGGQRRRPLPVHRRQARQLVNGGSMSNEAKLREYLRRVTTDLHETSRELRELRDRASEPIAVVGLGCRYPGGVASPDDLWELLRSGADATSDMPADRGWDVDGLYHPDPEHPGTTYVRRGGFLHDAPEFDPGFFGISPREATEMDPQQRVLLETAWEALEHAGIDPAALKGTPTAVYAGVVYHDYPNSYGSGSLVSGRVAYHLGLEGPALTVDTGCSSSLVALHLACQALRSGQASLALAGGATVISTPATFLEFSRQRALAGDGRCKSFAAAADGAGWSEGAGVVVLERLSDALRHGHEVLAVVRGSAVNQDGASNGITAPNGPSQRRVIRAALADAGLAPAEVDAVEAHGTGTRLGDPIEAQAVLATYGQDREQPLWLGSLKSNIGHSQAAAGVAGVIKMVLAMRHGVLPRTLHVDAPTPEVDWSKGEVALLTESVPWPETGRPRRAGISSFGISGTNAHVVLEQAPPVDPAGREAAEQGTGLPGVVPWVLSGRTGDALEAQAARLADHLVRRPELSARDLGWSLATTRSAFEHRAVVLGEDRDALVAGVSALALGRPAGQVVTGVADVAGKTVFVYPGQGAQWVGMAAGLLDASPVFAARMAECAEALSAFVDWDLVAVARGAAGAPSLERVDVVQPVLWAVMVSLTALWRHHGITPDAVVGHSQGEIAAAVVGGHLSLLDGARVVALRSRAIREHLAGHGGMVSVGLSVDAVRPHLEPWGERISVAAVNGAASVVVSGEPGALDELVETLTALDVRAKRVNVDYASHSAQVGSIEQRLLADLAPVGPRAGEVPMLSTVTGEWVADAALDARYWYTNLRTTVAFEPAIRTLAERGHAAFVEVSPHPVLAMSIQETLDDREQPTAVVGTLRREEGGPARFARSLAELHVRGVSPDFTTLLPAGARVPLPTYAFRRQHFWLTEQPATGPADPADAAFWAAVEDGGLESLATDLAVDEQALRQVLPALGTWRSRLREDSTVDSWRYRVEWRPVEADVPVVFPGSWLLVVPESLRDDKRVTVVADGFASRGADVLRVEVEDLDREVVAGRVRAALGDTTPDGVLSLLGLDARPHPLFPSLSRGVAASVVLVQGLDDAGVAAPLWFGTCAGVAVDDFEEVADPHQAALWGMGTVLGLDRPGSWGGLVDLPVDVDDLVVERLVGVLDAGDEDQVALRPAGVLARRLVRAPAGPANSRWRPRGTVLVTGGTGGVGAHLARWLVAGGAERVVLTSRRGPDAPGAAELCAELGGKVEVVACDVTDREALRGLLGSLPDLTAVFHAAGTMHRESGLDDVSLADFAGIGHAKVVGALHLDELLAGRELDAFVVFSSGAAVWGSGGQTGYAAANAVVDGVVRGRRARGLAGTSVAWGSWGGDGMASGEAGEHLARLGVGVMEPRLAVSALQGVLDRGEGHVVVADLDWARFAPTYALSRARPLIGTVPEARAALEPAAADDDSAADGDLAAKLAGLPDGERRALLLDLVRTHVASVLGYTGADAVEPNRAFKDLGFDSVTAVELRNALTGATGVRLPATLVFDHPTPSALVTLLHTELVGEGEAPVGSVLAELDRLEVAAANLGPAEIEAGHLTTRLQNLLNRLAQTVAGDAPAAVADRLESASADDVFDFIDRELGMA</sequence>
<dbReference type="SUPFAM" id="SSF51735">
    <property type="entry name" value="NAD(P)-binding Rossmann-fold domains"/>
    <property type="match status" value="2"/>
</dbReference>
<dbReference type="SUPFAM" id="SSF47336">
    <property type="entry name" value="ACP-like"/>
    <property type="match status" value="1"/>
</dbReference>
<dbReference type="Proteomes" id="UP001596220">
    <property type="component" value="Unassembled WGS sequence"/>
</dbReference>
<proteinExistence type="predicted"/>
<dbReference type="InterPro" id="IPR009081">
    <property type="entry name" value="PP-bd_ACP"/>
</dbReference>
<feature type="compositionally biased region" description="Basic residues" evidence="8">
    <location>
        <begin position="63"/>
        <end position="76"/>
    </location>
</feature>
<dbReference type="SMART" id="SM01294">
    <property type="entry name" value="PKS_PP_betabranch"/>
    <property type="match status" value="1"/>
</dbReference>
<dbReference type="Gene3D" id="3.30.70.3290">
    <property type="match status" value="1"/>
</dbReference>
<dbReference type="InterPro" id="IPR020806">
    <property type="entry name" value="PKS_PP-bd"/>
</dbReference>
<feature type="compositionally biased region" description="Gly residues" evidence="8">
    <location>
        <begin position="322"/>
        <end position="339"/>
    </location>
</feature>
<dbReference type="InterPro" id="IPR016039">
    <property type="entry name" value="Thiolase-like"/>
</dbReference>
<dbReference type="InterPro" id="IPR018201">
    <property type="entry name" value="Ketoacyl_synth_AS"/>
</dbReference>
<comment type="cofactor">
    <cofactor evidence="1">
        <name>pantetheine 4'-phosphate</name>
        <dbReference type="ChEBI" id="CHEBI:47942"/>
    </cofactor>
</comment>
<evidence type="ECO:0000259" key="10">
    <source>
        <dbReference type="PROSITE" id="PS52004"/>
    </source>
</evidence>
<dbReference type="Pfam" id="PF00550">
    <property type="entry name" value="PP-binding"/>
    <property type="match status" value="1"/>
</dbReference>
<feature type="compositionally biased region" description="Basic residues" evidence="8">
    <location>
        <begin position="610"/>
        <end position="622"/>
    </location>
</feature>
<feature type="domain" description="Carrier" evidence="9">
    <location>
        <begin position="2100"/>
        <end position="2175"/>
    </location>
</feature>
<dbReference type="PROSITE" id="PS00606">
    <property type="entry name" value="KS3_1"/>
    <property type="match status" value="1"/>
</dbReference>
<dbReference type="InterPro" id="IPR032821">
    <property type="entry name" value="PKS_assoc"/>
</dbReference>
<feature type="compositionally biased region" description="Basic residues" evidence="8">
    <location>
        <begin position="505"/>
        <end position="516"/>
    </location>
</feature>
<protein>
    <submittedName>
        <fullName evidence="11">Type I polyketide synthase</fullName>
    </submittedName>
</protein>
<reference evidence="12" key="1">
    <citation type="journal article" date="2019" name="Int. J. Syst. Evol. Microbiol.">
        <title>The Global Catalogue of Microorganisms (GCM) 10K type strain sequencing project: providing services to taxonomists for standard genome sequencing and annotation.</title>
        <authorList>
            <consortium name="The Broad Institute Genomics Platform"/>
            <consortium name="The Broad Institute Genome Sequencing Center for Infectious Disease"/>
            <person name="Wu L."/>
            <person name="Ma J."/>
        </authorList>
    </citation>
    <scope>NUCLEOTIDE SEQUENCE [LARGE SCALE GENOMIC DNA]</scope>
    <source>
        <strain evidence="12">CGMCC 4.7246</strain>
    </source>
</reference>
<feature type="compositionally biased region" description="Basic residues" evidence="8">
    <location>
        <begin position="456"/>
        <end position="473"/>
    </location>
</feature>